<dbReference type="GO" id="GO:0003677">
    <property type="term" value="F:DNA binding"/>
    <property type="evidence" value="ECO:0007669"/>
    <property type="project" value="InterPro"/>
</dbReference>
<keyword evidence="8" id="KW-1185">Reference proteome</keyword>
<dbReference type="Pfam" id="PF04082">
    <property type="entry name" value="Fungal_trans"/>
    <property type="match status" value="1"/>
</dbReference>
<evidence type="ECO:0000256" key="2">
    <source>
        <dbReference type="ARBA" id="ARBA00023002"/>
    </source>
</evidence>
<dbReference type="Pfam" id="PF08240">
    <property type="entry name" value="ADH_N"/>
    <property type="match status" value="1"/>
</dbReference>
<dbReference type="SMART" id="SM00906">
    <property type="entry name" value="Fungal_trans"/>
    <property type="match status" value="1"/>
</dbReference>
<dbReference type="Gene3D" id="3.90.180.10">
    <property type="entry name" value="Medium-chain alcohol dehydrogenases, catalytic domain"/>
    <property type="match status" value="1"/>
</dbReference>
<feature type="domain" description="Enoyl reductase (ER)" evidence="5">
    <location>
        <begin position="16"/>
        <end position="310"/>
    </location>
</feature>
<dbReference type="PANTHER" id="PTHR46910:SF17">
    <property type="entry name" value="SCFA-RELATED"/>
    <property type="match status" value="1"/>
</dbReference>
<evidence type="ECO:0000313" key="8">
    <source>
        <dbReference type="Proteomes" id="UP000699042"/>
    </source>
</evidence>
<sequence length="902" mass="100146">MEIEIPAIHPAVAVKAPREPLILIDAPTYPPDAGEVIVQVEWTSSTPYHLHQADGGLLIDMFPRILGDTFAGTVLLVGPGPHHVDLEVGDKVLGYSFRDDKDGKEKAAQTLITVPTFLLGKMPKGLTMQEAVTVPDNIVTVFQAAVDLGLPLPWPIPEKWTPPEADAPILLWGGSGSVGMYSIEVFRHWGYKNLIVVASGKHHEYLTSLGATACFDYRDKHVVQSIQDHLGPKGVPYVIDCIGHLSGSLGPITHLADPGTKVAVMLPVVIKDPTEIEAPVYQMTEPAEGQWKEGVVVKGVRTHFYLKNKLFKDKMQSFSNEQFEDYNAHGVEETEEEGSSRLSTLSKTEIEVRYSTSLLRYASPEQHSQLVELGVDPESLQESILATLKVRFLDVVSLGSIEAVQMCILLGSFYLYHGEPELAWPICGSGLRIAQALKLHQRHKDEDESSTVPDVDNPVHRAAETRKRCWWAIYEIETFCSMLYGFPLSIVDEDCNVEVPEQYPLRSKDASWESIRWKSTGKASVLSYKVSMAQLSIIVKRALSELYGNRKQPNSSELGARTEGPLVQRLINSVTSLDRQIREWHGRLPQELVFKEDEIATAAAGPWSANHSLCPEHHQHTFRIQGLALKLAYENARILVHRPLLAYRAMKKINTSEGSDLRSIGENDPLQGSVRSCRDAALQIANIGCTPHFKEVIDTYALSFVALHLFTAGVTLSIMTGLDPLSREAYDSKMGLRKLMEMHSQLKSKSVVAEQGLNILTKLMKLVMTKEMERMLHLDVPPQTELDQNGRDIEISGSSDTMEVTARSTETNPIDPSSHIDRAALQQSTTAADMDEDAAMSLSFSEDPIITQALSEFEQIMMYDINGVGEGDPVEFSEYLTESCFGRQDQGWIWNQGHSFAS</sequence>
<protein>
    <submittedName>
        <fullName evidence="7">Zinc-binding dehydrogenase</fullName>
    </submittedName>
</protein>
<dbReference type="InterPro" id="IPR020843">
    <property type="entry name" value="ER"/>
</dbReference>
<dbReference type="GO" id="GO:0016651">
    <property type="term" value="F:oxidoreductase activity, acting on NAD(P)H"/>
    <property type="evidence" value="ECO:0007669"/>
    <property type="project" value="InterPro"/>
</dbReference>
<dbReference type="GO" id="GO:0003700">
    <property type="term" value="F:DNA-binding transcription factor activity"/>
    <property type="evidence" value="ECO:0007669"/>
    <property type="project" value="InterPro"/>
</dbReference>
<dbReference type="EMBL" id="JAESDN010000015">
    <property type="protein sequence ID" value="KAG7041339.1"/>
    <property type="molecule type" value="Genomic_DNA"/>
</dbReference>
<gene>
    <name evidence="7" type="ORF">JMJ77_003445</name>
</gene>
<evidence type="ECO:0000259" key="5">
    <source>
        <dbReference type="SMART" id="SM00829"/>
    </source>
</evidence>
<keyword evidence="2" id="KW-0560">Oxidoreductase</keyword>
<dbReference type="InterPro" id="IPR013154">
    <property type="entry name" value="ADH-like_N"/>
</dbReference>
<evidence type="ECO:0000256" key="4">
    <source>
        <dbReference type="SAM" id="MobiDB-lite"/>
    </source>
</evidence>
<dbReference type="Pfam" id="PF00107">
    <property type="entry name" value="ADH_zinc_N"/>
    <property type="match status" value="1"/>
</dbReference>
<evidence type="ECO:0000259" key="6">
    <source>
        <dbReference type="SMART" id="SM00906"/>
    </source>
</evidence>
<comment type="similarity">
    <text evidence="1">Belongs to the zinc-containing alcohol dehydrogenase family.</text>
</comment>
<dbReference type="InterPro" id="IPR050987">
    <property type="entry name" value="AtrR-like"/>
</dbReference>
<dbReference type="AlphaFoldDB" id="A0A9P7QSD6"/>
<dbReference type="SUPFAM" id="SSF50129">
    <property type="entry name" value="GroES-like"/>
    <property type="match status" value="1"/>
</dbReference>
<feature type="region of interest" description="Disordered" evidence="4">
    <location>
        <begin position="783"/>
        <end position="818"/>
    </location>
</feature>
<feature type="compositionally biased region" description="Polar residues" evidence="4">
    <location>
        <begin position="796"/>
        <end position="815"/>
    </location>
</feature>
<dbReference type="CDD" id="cd08249">
    <property type="entry name" value="enoyl_reductase_like"/>
    <property type="match status" value="1"/>
</dbReference>
<dbReference type="InterPro" id="IPR011032">
    <property type="entry name" value="GroES-like_sf"/>
</dbReference>
<dbReference type="Gene3D" id="3.40.50.720">
    <property type="entry name" value="NAD(P)-binding Rossmann-like Domain"/>
    <property type="match status" value="1"/>
</dbReference>
<feature type="domain" description="Xylanolytic transcriptional activator regulatory" evidence="6">
    <location>
        <begin position="423"/>
        <end position="506"/>
    </location>
</feature>
<dbReference type="InterPro" id="IPR007219">
    <property type="entry name" value="XnlR_reg_dom"/>
</dbReference>
<dbReference type="PANTHER" id="PTHR46910">
    <property type="entry name" value="TRANSCRIPTION FACTOR PDR1"/>
    <property type="match status" value="1"/>
</dbReference>
<proteinExistence type="inferred from homology"/>
<dbReference type="SUPFAM" id="SSF51735">
    <property type="entry name" value="NAD(P)-binding Rossmann-fold domains"/>
    <property type="match status" value="1"/>
</dbReference>
<name>A0A9P7QSD6_9PEZI</name>
<dbReference type="SMART" id="SM00829">
    <property type="entry name" value="PKS_ER"/>
    <property type="match status" value="1"/>
</dbReference>
<dbReference type="GO" id="GO:0006351">
    <property type="term" value="P:DNA-templated transcription"/>
    <property type="evidence" value="ECO:0007669"/>
    <property type="project" value="InterPro"/>
</dbReference>
<keyword evidence="3" id="KW-0539">Nucleus</keyword>
<dbReference type="InterPro" id="IPR013149">
    <property type="entry name" value="ADH-like_C"/>
</dbReference>
<dbReference type="CDD" id="cd12148">
    <property type="entry name" value="fungal_TF_MHR"/>
    <property type="match status" value="1"/>
</dbReference>
<evidence type="ECO:0000256" key="3">
    <source>
        <dbReference type="ARBA" id="ARBA00023242"/>
    </source>
</evidence>
<dbReference type="InterPro" id="IPR047122">
    <property type="entry name" value="Trans-enoyl_RdTase-like"/>
</dbReference>
<dbReference type="InterPro" id="IPR036291">
    <property type="entry name" value="NAD(P)-bd_dom_sf"/>
</dbReference>
<accession>A0A9P7QSD6</accession>
<comment type="caution">
    <text evidence="7">The sequence shown here is derived from an EMBL/GenBank/DDBJ whole genome shotgun (WGS) entry which is preliminary data.</text>
</comment>
<evidence type="ECO:0000256" key="1">
    <source>
        <dbReference type="ARBA" id="ARBA00008072"/>
    </source>
</evidence>
<organism evidence="7 8">
    <name type="scientific">Colletotrichum scovillei</name>
    <dbReference type="NCBI Taxonomy" id="1209932"/>
    <lineage>
        <taxon>Eukaryota</taxon>
        <taxon>Fungi</taxon>
        <taxon>Dikarya</taxon>
        <taxon>Ascomycota</taxon>
        <taxon>Pezizomycotina</taxon>
        <taxon>Sordariomycetes</taxon>
        <taxon>Hypocreomycetidae</taxon>
        <taxon>Glomerellales</taxon>
        <taxon>Glomerellaceae</taxon>
        <taxon>Colletotrichum</taxon>
        <taxon>Colletotrichum acutatum species complex</taxon>
    </lineage>
</organism>
<reference evidence="7" key="1">
    <citation type="submission" date="2021-05" db="EMBL/GenBank/DDBJ databases">
        <title>Comparative genomics of three Colletotrichum scovillei strains and genetic complementation revealed genes involved fungal growth and virulence on chili pepper.</title>
        <authorList>
            <person name="Hsieh D.-K."/>
            <person name="Chuang S.-C."/>
            <person name="Chen C.-Y."/>
            <person name="Chao Y.-T."/>
            <person name="Lu M.-Y.J."/>
            <person name="Lee M.-H."/>
            <person name="Shih M.-C."/>
        </authorList>
    </citation>
    <scope>NUCLEOTIDE SEQUENCE</scope>
    <source>
        <strain evidence="7">Coll-153</strain>
    </source>
</reference>
<evidence type="ECO:0000313" key="7">
    <source>
        <dbReference type="EMBL" id="KAG7041339.1"/>
    </source>
</evidence>
<dbReference type="GO" id="GO:0008270">
    <property type="term" value="F:zinc ion binding"/>
    <property type="evidence" value="ECO:0007669"/>
    <property type="project" value="InterPro"/>
</dbReference>
<dbReference type="Proteomes" id="UP000699042">
    <property type="component" value="Unassembled WGS sequence"/>
</dbReference>